<evidence type="ECO:0000313" key="2">
    <source>
        <dbReference type="Proteomes" id="UP000828390"/>
    </source>
</evidence>
<reference evidence="1" key="2">
    <citation type="submission" date="2020-11" db="EMBL/GenBank/DDBJ databases">
        <authorList>
            <person name="McCartney M.A."/>
            <person name="Auch B."/>
            <person name="Kono T."/>
            <person name="Mallez S."/>
            <person name="Becker A."/>
            <person name="Gohl D.M."/>
            <person name="Silverstein K.A.T."/>
            <person name="Koren S."/>
            <person name="Bechman K.B."/>
            <person name="Herman A."/>
            <person name="Abrahante J.E."/>
            <person name="Garbe J."/>
        </authorList>
    </citation>
    <scope>NUCLEOTIDE SEQUENCE</scope>
    <source>
        <strain evidence="1">Duluth1</strain>
        <tissue evidence="1">Whole animal</tissue>
    </source>
</reference>
<organism evidence="1 2">
    <name type="scientific">Dreissena polymorpha</name>
    <name type="common">Zebra mussel</name>
    <name type="synonym">Mytilus polymorpha</name>
    <dbReference type="NCBI Taxonomy" id="45954"/>
    <lineage>
        <taxon>Eukaryota</taxon>
        <taxon>Metazoa</taxon>
        <taxon>Spiralia</taxon>
        <taxon>Lophotrochozoa</taxon>
        <taxon>Mollusca</taxon>
        <taxon>Bivalvia</taxon>
        <taxon>Autobranchia</taxon>
        <taxon>Heteroconchia</taxon>
        <taxon>Euheterodonta</taxon>
        <taxon>Imparidentia</taxon>
        <taxon>Neoheterodontei</taxon>
        <taxon>Myida</taxon>
        <taxon>Dreissenoidea</taxon>
        <taxon>Dreissenidae</taxon>
        <taxon>Dreissena</taxon>
    </lineage>
</organism>
<dbReference type="AlphaFoldDB" id="A0A9D4S762"/>
<dbReference type="EMBL" id="JAIWYP010000001">
    <property type="protein sequence ID" value="KAH3894151.1"/>
    <property type="molecule type" value="Genomic_DNA"/>
</dbReference>
<comment type="caution">
    <text evidence="1">The sequence shown here is derived from an EMBL/GenBank/DDBJ whole genome shotgun (WGS) entry which is preliminary data.</text>
</comment>
<dbReference type="Proteomes" id="UP000828390">
    <property type="component" value="Unassembled WGS sequence"/>
</dbReference>
<gene>
    <name evidence="1" type="ORF">DPMN_018309</name>
</gene>
<protein>
    <submittedName>
        <fullName evidence="1">Uncharacterized protein</fullName>
    </submittedName>
</protein>
<name>A0A9D4S762_DREPO</name>
<accession>A0A9D4S762</accession>
<evidence type="ECO:0000313" key="1">
    <source>
        <dbReference type="EMBL" id="KAH3894151.1"/>
    </source>
</evidence>
<keyword evidence="2" id="KW-1185">Reference proteome</keyword>
<sequence>MSGLWFVTVISYGNLSCLFKSASILQSVAVPRIPHACLAFAPSSPALTKEMNEGPLLVVFCAFRA</sequence>
<reference evidence="1" key="1">
    <citation type="journal article" date="2019" name="bioRxiv">
        <title>The Genome of the Zebra Mussel, Dreissena polymorpha: A Resource for Invasive Species Research.</title>
        <authorList>
            <person name="McCartney M.A."/>
            <person name="Auch B."/>
            <person name="Kono T."/>
            <person name="Mallez S."/>
            <person name="Zhang Y."/>
            <person name="Obille A."/>
            <person name="Becker A."/>
            <person name="Abrahante J.E."/>
            <person name="Garbe J."/>
            <person name="Badalamenti J.P."/>
            <person name="Herman A."/>
            <person name="Mangelson H."/>
            <person name="Liachko I."/>
            <person name="Sullivan S."/>
            <person name="Sone E.D."/>
            <person name="Koren S."/>
            <person name="Silverstein K.A.T."/>
            <person name="Beckman K.B."/>
            <person name="Gohl D.M."/>
        </authorList>
    </citation>
    <scope>NUCLEOTIDE SEQUENCE</scope>
    <source>
        <strain evidence="1">Duluth1</strain>
        <tissue evidence="1">Whole animal</tissue>
    </source>
</reference>
<proteinExistence type="predicted"/>